<dbReference type="InterPro" id="IPR050466">
    <property type="entry name" value="Carboxylest/Gibb_receptor"/>
</dbReference>
<dbReference type="OrthoDB" id="408631at2759"/>
<feature type="domain" description="Alpha/beta hydrolase fold-3" evidence="2">
    <location>
        <begin position="86"/>
        <end position="329"/>
    </location>
</feature>
<name>A0A2P5ENF1_TREOI</name>
<organism evidence="3 4">
    <name type="scientific">Trema orientale</name>
    <name type="common">Charcoal tree</name>
    <name type="synonym">Celtis orientalis</name>
    <dbReference type="NCBI Taxonomy" id="63057"/>
    <lineage>
        <taxon>Eukaryota</taxon>
        <taxon>Viridiplantae</taxon>
        <taxon>Streptophyta</taxon>
        <taxon>Embryophyta</taxon>
        <taxon>Tracheophyta</taxon>
        <taxon>Spermatophyta</taxon>
        <taxon>Magnoliopsida</taxon>
        <taxon>eudicotyledons</taxon>
        <taxon>Gunneridae</taxon>
        <taxon>Pentapetalae</taxon>
        <taxon>rosids</taxon>
        <taxon>fabids</taxon>
        <taxon>Rosales</taxon>
        <taxon>Cannabaceae</taxon>
        <taxon>Trema</taxon>
    </lineage>
</organism>
<dbReference type="Gene3D" id="3.40.50.1820">
    <property type="entry name" value="alpha/beta hydrolase"/>
    <property type="match status" value="1"/>
</dbReference>
<keyword evidence="3" id="KW-0378">Hydrolase</keyword>
<comment type="caution">
    <text evidence="3">The sequence shown here is derived from an EMBL/GenBank/DDBJ whole genome shotgun (WGS) entry which is preliminary data.</text>
</comment>
<evidence type="ECO:0000313" key="3">
    <source>
        <dbReference type="EMBL" id="PON87073.1"/>
    </source>
</evidence>
<dbReference type="ESTHER" id="treoi-a0a2p5enf1">
    <property type="family name" value="Plant_carboxylesterase"/>
</dbReference>
<dbReference type="InterPro" id="IPR013094">
    <property type="entry name" value="AB_hydrolase_3"/>
</dbReference>
<gene>
    <name evidence="3" type="ORF">TorRG33x02_171860</name>
</gene>
<dbReference type="PANTHER" id="PTHR23024">
    <property type="entry name" value="ARYLACETAMIDE DEACETYLASE"/>
    <property type="match status" value="1"/>
</dbReference>
<dbReference type="SUPFAM" id="SSF53474">
    <property type="entry name" value="alpha/beta-Hydrolases"/>
    <property type="match status" value="1"/>
</dbReference>
<dbReference type="EMBL" id="JXTC01000122">
    <property type="protein sequence ID" value="PON87073.1"/>
    <property type="molecule type" value="Genomic_DNA"/>
</dbReference>
<dbReference type="Proteomes" id="UP000237000">
    <property type="component" value="Unassembled WGS sequence"/>
</dbReference>
<dbReference type="AlphaFoldDB" id="A0A2P5ENF1"/>
<accession>A0A2P5ENF1</accession>
<dbReference type="FunCoup" id="A0A2P5ENF1">
    <property type="interactions" value="34"/>
</dbReference>
<protein>
    <submittedName>
        <fullName evidence="3">Alpha/beta hydrolase fold</fullName>
    </submittedName>
</protein>
<evidence type="ECO:0000259" key="2">
    <source>
        <dbReference type="Pfam" id="PF07859"/>
    </source>
</evidence>
<dbReference type="InParanoid" id="A0A2P5ENF1"/>
<dbReference type="PANTHER" id="PTHR23024:SF409">
    <property type="entry name" value="CARBOXYLESTERASE 6-RELATED"/>
    <property type="match status" value="1"/>
</dbReference>
<dbReference type="InterPro" id="IPR029058">
    <property type="entry name" value="AB_hydrolase_fold"/>
</dbReference>
<evidence type="ECO:0000256" key="1">
    <source>
        <dbReference type="ARBA" id="ARBA00010515"/>
    </source>
</evidence>
<keyword evidence="4" id="KW-1185">Reference proteome</keyword>
<evidence type="ECO:0000313" key="4">
    <source>
        <dbReference type="Proteomes" id="UP000237000"/>
    </source>
</evidence>
<sequence length="355" mass="39781">MISNNDVIEEIEGLIRVYKDGKVERPEIVPCVAASLADPDDDEQLEEGVTSRDVFIDKSTNVWARFYVPKTITTSQAAQKLKIPLLVYFHGGGFCVGSAAWSCYHEFLSKLSAKLSCLIMSVNYRLAPENPLPAAYEDGFKALTWLKRQAIMKNDNVSKYYCPWSKHCDFSRIFLVGDSAGGNIAYNLATRLTSNSGLDAKRLEPLTFKGTVLVQPFFGGEPRTDSEKCSPRRSALSLAASDTYWRLALPAGANRDHPWCNPLAKGSVLIEPESNNNLSTNKLTRVWPIMVCVSEMDILRDRNLEFCGALEKKTKVEYMVYGGVGHAFQILSKSQLSQIRTHEMMAHIKDFITRY</sequence>
<dbReference type="Pfam" id="PF07859">
    <property type="entry name" value="Abhydrolase_3"/>
    <property type="match status" value="1"/>
</dbReference>
<dbReference type="GO" id="GO:0016787">
    <property type="term" value="F:hydrolase activity"/>
    <property type="evidence" value="ECO:0007669"/>
    <property type="project" value="UniProtKB-KW"/>
</dbReference>
<comment type="similarity">
    <text evidence="1">Belongs to the 'GDXG' lipolytic enzyme family.</text>
</comment>
<proteinExistence type="inferred from homology"/>
<reference evidence="4" key="1">
    <citation type="submission" date="2016-06" db="EMBL/GenBank/DDBJ databases">
        <title>Parallel loss of symbiosis genes in relatives of nitrogen-fixing non-legume Parasponia.</title>
        <authorList>
            <person name="Van Velzen R."/>
            <person name="Holmer R."/>
            <person name="Bu F."/>
            <person name="Rutten L."/>
            <person name="Van Zeijl A."/>
            <person name="Liu W."/>
            <person name="Santuari L."/>
            <person name="Cao Q."/>
            <person name="Sharma T."/>
            <person name="Shen D."/>
            <person name="Roswanjaya Y."/>
            <person name="Wardhani T."/>
            <person name="Kalhor M.S."/>
            <person name="Jansen J."/>
            <person name="Van den Hoogen J."/>
            <person name="Gungor B."/>
            <person name="Hartog M."/>
            <person name="Hontelez J."/>
            <person name="Verver J."/>
            <person name="Yang W.-C."/>
            <person name="Schijlen E."/>
            <person name="Repin R."/>
            <person name="Schilthuizen M."/>
            <person name="Schranz E."/>
            <person name="Heidstra R."/>
            <person name="Miyata K."/>
            <person name="Fedorova E."/>
            <person name="Kohlen W."/>
            <person name="Bisseling T."/>
            <person name="Smit S."/>
            <person name="Geurts R."/>
        </authorList>
    </citation>
    <scope>NUCLEOTIDE SEQUENCE [LARGE SCALE GENOMIC DNA]</scope>
    <source>
        <strain evidence="4">cv. RG33-2</strain>
    </source>
</reference>
<dbReference type="STRING" id="63057.A0A2P5ENF1"/>